<protein>
    <submittedName>
        <fullName evidence="1">Uncharacterized protein</fullName>
    </submittedName>
</protein>
<dbReference type="AlphaFoldDB" id="A0A077ECH7"/>
<evidence type="ECO:0000313" key="1">
    <source>
        <dbReference type="EMBL" id="AIL45142.1"/>
    </source>
</evidence>
<dbReference type="EMBL" id="CP007547">
    <property type="protein sequence ID" value="AIL45142.1"/>
    <property type="molecule type" value="Genomic_DNA"/>
</dbReference>
<name>A0A077ECH7_9FLAO</name>
<dbReference type="KEGG" id="eao:BD94_1367"/>
<proteinExistence type="predicted"/>
<sequence length="43" mass="5370">MEIYDVFYLEFFTEDLFYKPQKKYKTNARISKNKMRIVLCLLE</sequence>
<accession>A0A077ECH7</accession>
<organism evidence="1 2">
    <name type="scientific">Elizabethkingia anophelis NUHP1</name>
    <dbReference type="NCBI Taxonomy" id="1338011"/>
    <lineage>
        <taxon>Bacteria</taxon>
        <taxon>Pseudomonadati</taxon>
        <taxon>Bacteroidota</taxon>
        <taxon>Flavobacteriia</taxon>
        <taxon>Flavobacteriales</taxon>
        <taxon>Weeksellaceae</taxon>
        <taxon>Elizabethkingia</taxon>
    </lineage>
</organism>
<reference evidence="1" key="1">
    <citation type="journal article" date="2013" name="Lancet">
        <title>First case of E anophelis outbreak in an intensive-care unit.</title>
        <authorList>
            <person name="Teo J."/>
            <person name="Tan S.Y."/>
            <person name="Tay M."/>
            <person name="Ding Y."/>
            <person name="Kjelleberg S."/>
            <person name="Givskov M."/>
            <person name="Lin R.T."/>
            <person name="Yang L."/>
        </authorList>
    </citation>
    <scope>NUCLEOTIDE SEQUENCE [LARGE SCALE GENOMIC DNA]</scope>
    <source>
        <strain evidence="1">NUHP1</strain>
    </source>
</reference>
<dbReference type="HOGENOM" id="CLU_3232967_0_0_10"/>
<evidence type="ECO:0000313" key="2">
    <source>
        <dbReference type="Proteomes" id="UP000028933"/>
    </source>
</evidence>
<dbReference type="Proteomes" id="UP000028933">
    <property type="component" value="Chromosome"/>
</dbReference>
<reference evidence="1" key="2">
    <citation type="journal article" date="2015" name="Genome Biol. Evol.">
        <title>Complete Genome Sequence and Transcriptomic Analysis of the Novel Pathogen Elizabethkingia anophelis in Response to Oxidative Stress.</title>
        <authorList>
            <person name="Li Y."/>
            <person name="Liu Y."/>
            <person name="Chew S.C."/>
            <person name="Tay M."/>
            <person name="Salido M.M."/>
            <person name="Teo J."/>
            <person name="Lauro F.M."/>
            <person name="Givskov M."/>
            <person name="Yang L."/>
        </authorList>
    </citation>
    <scope>NUCLEOTIDE SEQUENCE</scope>
    <source>
        <strain evidence="1">NUHP1</strain>
    </source>
</reference>
<gene>
    <name evidence="1" type="ORF">BD94_1367</name>
</gene>